<dbReference type="EMBL" id="JAQQDW010000001">
    <property type="protein sequence ID" value="MFM0101983.1"/>
    <property type="molecule type" value="Genomic_DNA"/>
</dbReference>
<name>A0ACC7N5L1_9BURK</name>
<organism evidence="1 2">
    <name type="scientific">Paraburkholderia rhynchosiae</name>
    <dbReference type="NCBI Taxonomy" id="487049"/>
    <lineage>
        <taxon>Bacteria</taxon>
        <taxon>Pseudomonadati</taxon>
        <taxon>Pseudomonadota</taxon>
        <taxon>Betaproteobacteria</taxon>
        <taxon>Burkholderiales</taxon>
        <taxon>Burkholderiaceae</taxon>
        <taxon>Paraburkholderia</taxon>
    </lineage>
</organism>
<proteinExistence type="predicted"/>
<dbReference type="Proteomes" id="UP001629235">
    <property type="component" value="Unassembled WGS sequence"/>
</dbReference>
<comment type="caution">
    <text evidence="1">The sequence shown here is derived from an EMBL/GenBank/DDBJ whole genome shotgun (WGS) entry which is preliminary data.</text>
</comment>
<keyword evidence="2" id="KW-1185">Reference proteome</keyword>
<accession>A0ACC7N5L1</accession>
<gene>
    <name evidence="1" type="ORF">PQR01_00345</name>
</gene>
<evidence type="ECO:0000313" key="2">
    <source>
        <dbReference type="Proteomes" id="UP001629235"/>
    </source>
</evidence>
<evidence type="ECO:0000313" key="1">
    <source>
        <dbReference type="EMBL" id="MFM0101983.1"/>
    </source>
</evidence>
<protein>
    <submittedName>
        <fullName evidence="1">Uncharacterized protein</fullName>
    </submittedName>
</protein>
<sequence>MHRVVSTSKRGRQLTGAKRGRIGRSRYMPHQGEKERERAARCYMERYFLTNSQIQTDLLRLRAAPVVQIISKRDFYAGAF</sequence>
<reference evidence="1 2" key="1">
    <citation type="journal article" date="2024" name="Chem. Sci.">
        <title>Discovery of megapolipeptins by genome mining of a Burkholderiales bacteria collection.</title>
        <authorList>
            <person name="Paulo B.S."/>
            <person name="Recchia M.J.J."/>
            <person name="Lee S."/>
            <person name="Fergusson C.H."/>
            <person name="Romanowski S.B."/>
            <person name="Hernandez A."/>
            <person name="Krull N."/>
            <person name="Liu D.Y."/>
            <person name="Cavanagh H."/>
            <person name="Bos A."/>
            <person name="Gray C.A."/>
            <person name="Murphy B.T."/>
            <person name="Linington R.G."/>
            <person name="Eustaquio A.S."/>
        </authorList>
    </citation>
    <scope>NUCLEOTIDE SEQUENCE [LARGE SCALE GENOMIC DNA]</scope>
    <source>
        <strain evidence="1 2">RL18-126-BIB-B</strain>
    </source>
</reference>